<dbReference type="InterPro" id="IPR010920">
    <property type="entry name" value="LSM_dom_sf"/>
</dbReference>
<dbReference type="Pfam" id="PF00924">
    <property type="entry name" value="MS_channel_2nd"/>
    <property type="match status" value="1"/>
</dbReference>
<dbReference type="InterPro" id="IPR045275">
    <property type="entry name" value="MscS_archaea/bacteria_type"/>
</dbReference>
<dbReference type="InterPro" id="IPR023408">
    <property type="entry name" value="MscS_beta-dom_sf"/>
</dbReference>
<keyword evidence="4 5" id="KW-0472">Membrane</keyword>
<feature type="transmembrane region" description="Helical" evidence="5">
    <location>
        <begin position="73"/>
        <end position="106"/>
    </location>
</feature>
<keyword evidence="8" id="KW-1185">Reference proteome</keyword>
<sequence length="169" mass="19459">MFNHQKEILFTVVLVITMTGIIILTKRALRRFSFIRSIEINRRKIILNLSYLFIYGIAISILAVIWGVDYRQFIVFISSVLAVLGIGFFAQWSLLSSLTASVILFFSHPVRIGDKIRVLDKDFDWTGELVDITGFYLFIRTDDGKNITLPNSLVIQKGIEIVERKKDKE</sequence>
<evidence type="ECO:0000256" key="3">
    <source>
        <dbReference type="ARBA" id="ARBA00022989"/>
    </source>
</evidence>
<feature type="domain" description="Mechanosensitive ion channel MscS" evidence="6">
    <location>
        <begin position="94"/>
        <end position="159"/>
    </location>
</feature>
<name>A0ABP3TMD0_9FLAO</name>
<feature type="transmembrane region" description="Helical" evidence="5">
    <location>
        <begin position="45"/>
        <end position="67"/>
    </location>
</feature>
<dbReference type="Gene3D" id="2.30.30.60">
    <property type="match status" value="1"/>
</dbReference>
<gene>
    <name evidence="7" type="ORF">GCM10009430_02780</name>
</gene>
<accession>A0ABP3TMD0</accession>
<evidence type="ECO:0000256" key="2">
    <source>
        <dbReference type="ARBA" id="ARBA00022692"/>
    </source>
</evidence>
<proteinExistence type="predicted"/>
<keyword evidence="3 5" id="KW-1133">Transmembrane helix</keyword>
<keyword evidence="2 5" id="KW-0812">Transmembrane</keyword>
<evidence type="ECO:0000256" key="5">
    <source>
        <dbReference type="SAM" id="Phobius"/>
    </source>
</evidence>
<dbReference type="RefSeq" id="WP_343909772.1">
    <property type="nucleotide sequence ID" value="NZ_BAAAGE010000001.1"/>
</dbReference>
<dbReference type="SUPFAM" id="SSF50182">
    <property type="entry name" value="Sm-like ribonucleoproteins"/>
    <property type="match status" value="1"/>
</dbReference>
<evidence type="ECO:0000256" key="4">
    <source>
        <dbReference type="ARBA" id="ARBA00023136"/>
    </source>
</evidence>
<dbReference type="InterPro" id="IPR006685">
    <property type="entry name" value="MscS_channel_2nd"/>
</dbReference>
<evidence type="ECO:0000313" key="7">
    <source>
        <dbReference type="EMBL" id="GAA0712407.1"/>
    </source>
</evidence>
<comment type="caution">
    <text evidence="7">The sequence shown here is derived from an EMBL/GenBank/DDBJ whole genome shotgun (WGS) entry which is preliminary data.</text>
</comment>
<evidence type="ECO:0000313" key="8">
    <source>
        <dbReference type="Proteomes" id="UP001501758"/>
    </source>
</evidence>
<feature type="transmembrane region" description="Helical" evidence="5">
    <location>
        <begin position="6"/>
        <end position="24"/>
    </location>
</feature>
<organism evidence="7 8">
    <name type="scientific">Aquimarina litoralis</name>
    <dbReference type="NCBI Taxonomy" id="584605"/>
    <lineage>
        <taxon>Bacteria</taxon>
        <taxon>Pseudomonadati</taxon>
        <taxon>Bacteroidota</taxon>
        <taxon>Flavobacteriia</taxon>
        <taxon>Flavobacteriales</taxon>
        <taxon>Flavobacteriaceae</taxon>
        <taxon>Aquimarina</taxon>
    </lineage>
</organism>
<dbReference type="EMBL" id="BAAAGE010000001">
    <property type="protein sequence ID" value="GAA0712407.1"/>
    <property type="molecule type" value="Genomic_DNA"/>
</dbReference>
<dbReference type="PANTHER" id="PTHR30221">
    <property type="entry name" value="SMALL-CONDUCTANCE MECHANOSENSITIVE CHANNEL"/>
    <property type="match status" value="1"/>
</dbReference>
<evidence type="ECO:0000259" key="6">
    <source>
        <dbReference type="Pfam" id="PF00924"/>
    </source>
</evidence>
<dbReference type="PANTHER" id="PTHR30221:SF8">
    <property type="entry name" value="SMALL-CONDUCTANCE MECHANOSENSITIVE CHANNEL"/>
    <property type="match status" value="1"/>
</dbReference>
<comment type="subcellular location">
    <subcellularLocation>
        <location evidence="1">Membrane</location>
    </subcellularLocation>
</comment>
<reference evidence="8" key="1">
    <citation type="journal article" date="2019" name="Int. J. Syst. Evol. Microbiol.">
        <title>The Global Catalogue of Microorganisms (GCM) 10K type strain sequencing project: providing services to taxonomists for standard genome sequencing and annotation.</title>
        <authorList>
            <consortium name="The Broad Institute Genomics Platform"/>
            <consortium name="The Broad Institute Genome Sequencing Center for Infectious Disease"/>
            <person name="Wu L."/>
            <person name="Ma J."/>
        </authorList>
    </citation>
    <scope>NUCLEOTIDE SEQUENCE [LARGE SCALE GENOMIC DNA]</scope>
    <source>
        <strain evidence="8">JCM 15974</strain>
    </source>
</reference>
<protein>
    <submittedName>
        <fullName evidence="7">Mechanosensitive ion channel</fullName>
    </submittedName>
</protein>
<dbReference type="Proteomes" id="UP001501758">
    <property type="component" value="Unassembled WGS sequence"/>
</dbReference>
<evidence type="ECO:0000256" key="1">
    <source>
        <dbReference type="ARBA" id="ARBA00004370"/>
    </source>
</evidence>